<dbReference type="PANTHER" id="PTHR46599">
    <property type="entry name" value="PIGGYBAC TRANSPOSABLE ELEMENT-DERIVED PROTEIN 4"/>
    <property type="match status" value="1"/>
</dbReference>
<dbReference type="Pfam" id="PF13843">
    <property type="entry name" value="DDE_Tnp_1_7"/>
    <property type="match status" value="1"/>
</dbReference>
<feature type="domain" description="PiggyBac transposable element-derived protein" evidence="1">
    <location>
        <begin position="67"/>
        <end position="229"/>
    </location>
</feature>
<comment type="caution">
    <text evidence="2">The sequence shown here is derived from an EMBL/GenBank/DDBJ whole genome shotgun (WGS) entry which is preliminary data.</text>
</comment>
<evidence type="ECO:0000259" key="1">
    <source>
        <dbReference type="Pfam" id="PF13843"/>
    </source>
</evidence>
<dbReference type="STRING" id="6337.A0A0V0Y0W8"/>
<dbReference type="InterPro" id="IPR029526">
    <property type="entry name" value="PGBD"/>
</dbReference>
<dbReference type="PANTHER" id="PTHR46599:SF6">
    <property type="entry name" value="DUAL SPECIFICITY PHOSPHATASE 26"/>
    <property type="match status" value="1"/>
</dbReference>
<proteinExistence type="predicted"/>
<protein>
    <submittedName>
        <fullName evidence="2">PiggyBac transposable element-derived protein 4</fullName>
    </submittedName>
</protein>
<dbReference type="EMBL" id="JYDU01000083">
    <property type="protein sequence ID" value="KRX93771.1"/>
    <property type="molecule type" value="Genomic_DNA"/>
</dbReference>
<organism evidence="2 3">
    <name type="scientific">Trichinella pseudospiralis</name>
    <name type="common">Parasitic roundworm</name>
    <dbReference type="NCBI Taxonomy" id="6337"/>
    <lineage>
        <taxon>Eukaryota</taxon>
        <taxon>Metazoa</taxon>
        <taxon>Ecdysozoa</taxon>
        <taxon>Nematoda</taxon>
        <taxon>Enoplea</taxon>
        <taxon>Dorylaimia</taxon>
        <taxon>Trichinellida</taxon>
        <taxon>Trichinellidae</taxon>
        <taxon>Trichinella</taxon>
    </lineage>
</organism>
<reference evidence="2 3" key="1">
    <citation type="submission" date="2015-01" db="EMBL/GenBank/DDBJ databases">
        <title>Evolution of Trichinella species and genotypes.</title>
        <authorList>
            <person name="Korhonen P.K."/>
            <person name="Edoardo P."/>
            <person name="Giuseppe L.R."/>
            <person name="Gasser R.B."/>
        </authorList>
    </citation>
    <scope>NUCLEOTIDE SEQUENCE [LARGE SCALE GENOMIC DNA]</scope>
    <source>
        <strain evidence="2">ISS141</strain>
    </source>
</reference>
<gene>
    <name evidence="2" type="primary">PGBD4</name>
    <name evidence="2" type="ORF">T4E_8474</name>
</gene>
<name>A0A0V0Y0W8_TRIPS</name>
<accession>A0A0V0Y0W8</accession>
<evidence type="ECO:0000313" key="2">
    <source>
        <dbReference type="EMBL" id="KRX93771.1"/>
    </source>
</evidence>
<evidence type="ECO:0000313" key="3">
    <source>
        <dbReference type="Proteomes" id="UP000054815"/>
    </source>
</evidence>
<sequence length="252" mass="28840">MALSRMKFPSESDSRSFLDILNDSLEKSDIGSASNFDYVEKSNYDPSSEFTSFLSSESETKEVMHERSDLWIAKYAKDTDEDKLKAMLGLLLLACVLYSNQLNLCGLYNTDGTGVGIFFSIMSFQRLRFLLHCMRFDDHATRSERKLQGKLTAIRMVFDSFVRNCAENYMHSLYVTIDKVLLSFKGRCPFQMYILTKAAKYGIKIFKLSDSETSYVSKMEMYVGKQNEGSYQMVPQQYSKGFSLHSKSSAII</sequence>
<dbReference type="AlphaFoldDB" id="A0A0V0Y0W8"/>
<dbReference type="Proteomes" id="UP000054815">
    <property type="component" value="Unassembled WGS sequence"/>
</dbReference>